<protein>
    <submittedName>
        <fullName evidence="1">Uncharacterized protein</fullName>
    </submittedName>
</protein>
<name>A0A0E9R4J4_ANGAN</name>
<accession>A0A0E9R4J4</accession>
<dbReference type="AlphaFoldDB" id="A0A0E9R4J4"/>
<sequence length="18" mass="1960">MNEMAIPDVSILNDIATL</sequence>
<evidence type="ECO:0000313" key="1">
    <source>
        <dbReference type="EMBL" id="JAH23238.1"/>
    </source>
</evidence>
<organism evidence="1">
    <name type="scientific">Anguilla anguilla</name>
    <name type="common">European freshwater eel</name>
    <name type="synonym">Muraena anguilla</name>
    <dbReference type="NCBI Taxonomy" id="7936"/>
    <lineage>
        <taxon>Eukaryota</taxon>
        <taxon>Metazoa</taxon>
        <taxon>Chordata</taxon>
        <taxon>Craniata</taxon>
        <taxon>Vertebrata</taxon>
        <taxon>Euteleostomi</taxon>
        <taxon>Actinopterygii</taxon>
        <taxon>Neopterygii</taxon>
        <taxon>Teleostei</taxon>
        <taxon>Anguilliformes</taxon>
        <taxon>Anguillidae</taxon>
        <taxon>Anguilla</taxon>
    </lineage>
</organism>
<proteinExistence type="predicted"/>
<dbReference type="EMBL" id="GBXM01085339">
    <property type="protein sequence ID" value="JAH23238.1"/>
    <property type="molecule type" value="Transcribed_RNA"/>
</dbReference>
<reference evidence="1" key="2">
    <citation type="journal article" date="2015" name="Fish Shellfish Immunol.">
        <title>Early steps in the European eel (Anguilla anguilla)-Vibrio vulnificus interaction in the gills: Role of the RtxA13 toxin.</title>
        <authorList>
            <person name="Callol A."/>
            <person name="Pajuelo D."/>
            <person name="Ebbesson L."/>
            <person name="Teles M."/>
            <person name="MacKenzie S."/>
            <person name="Amaro C."/>
        </authorList>
    </citation>
    <scope>NUCLEOTIDE SEQUENCE</scope>
</reference>
<reference evidence="1" key="1">
    <citation type="submission" date="2014-11" db="EMBL/GenBank/DDBJ databases">
        <authorList>
            <person name="Amaro Gonzalez C."/>
        </authorList>
    </citation>
    <scope>NUCLEOTIDE SEQUENCE</scope>
</reference>